<dbReference type="EMBL" id="KQ459596">
    <property type="protein sequence ID" value="KPI95513.1"/>
    <property type="molecule type" value="Genomic_DNA"/>
</dbReference>
<keyword evidence="2" id="KW-1185">Reference proteome</keyword>
<evidence type="ECO:0000313" key="1">
    <source>
        <dbReference type="EMBL" id="KPI95513.1"/>
    </source>
</evidence>
<reference evidence="1 2" key="1">
    <citation type="journal article" date="2015" name="Nat. Commun.">
        <title>Outbred genome sequencing and CRISPR/Cas9 gene editing in butterflies.</title>
        <authorList>
            <person name="Li X."/>
            <person name="Fan D."/>
            <person name="Zhang W."/>
            <person name="Liu G."/>
            <person name="Zhang L."/>
            <person name="Zhao L."/>
            <person name="Fang X."/>
            <person name="Chen L."/>
            <person name="Dong Y."/>
            <person name="Chen Y."/>
            <person name="Ding Y."/>
            <person name="Zhao R."/>
            <person name="Feng M."/>
            <person name="Zhu Y."/>
            <person name="Feng Y."/>
            <person name="Jiang X."/>
            <person name="Zhu D."/>
            <person name="Xiang H."/>
            <person name="Feng X."/>
            <person name="Li S."/>
            <person name="Wang J."/>
            <person name="Zhang G."/>
            <person name="Kronforst M.R."/>
            <person name="Wang W."/>
        </authorList>
    </citation>
    <scope>NUCLEOTIDE SEQUENCE [LARGE SCALE GENOMIC DNA]</scope>
    <source>
        <strain evidence="1">Ya'a_city_454_Px</strain>
        <tissue evidence="1">Whole body</tissue>
    </source>
</reference>
<name>A0A194PRD0_PAPXU</name>
<gene>
    <name evidence="1" type="ORF">RR46_08972</name>
</gene>
<sequence>MTDGMCAGALAPGNISEHGPLSDVLIYLRNGLGSNQPLFLRHIGVNPINTFQCNQIKLLRLFDVKNNLNRASGRCWESCDKVTSKVAVPSNLNRHDIMVFGKYSIHAEVFVSNIVVAMIDDATTQRQLII</sequence>
<dbReference type="Proteomes" id="UP000053268">
    <property type="component" value="Unassembled WGS sequence"/>
</dbReference>
<accession>A0A194PRD0</accession>
<protein>
    <submittedName>
        <fullName evidence="1">Uncharacterized protein</fullName>
    </submittedName>
</protein>
<proteinExistence type="predicted"/>
<evidence type="ECO:0000313" key="2">
    <source>
        <dbReference type="Proteomes" id="UP000053268"/>
    </source>
</evidence>
<dbReference type="AlphaFoldDB" id="A0A194PRD0"/>
<organism evidence="1 2">
    <name type="scientific">Papilio xuthus</name>
    <name type="common">Asian swallowtail butterfly</name>
    <dbReference type="NCBI Taxonomy" id="66420"/>
    <lineage>
        <taxon>Eukaryota</taxon>
        <taxon>Metazoa</taxon>
        <taxon>Ecdysozoa</taxon>
        <taxon>Arthropoda</taxon>
        <taxon>Hexapoda</taxon>
        <taxon>Insecta</taxon>
        <taxon>Pterygota</taxon>
        <taxon>Neoptera</taxon>
        <taxon>Endopterygota</taxon>
        <taxon>Lepidoptera</taxon>
        <taxon>Glossata</taxon>
        <taxon>Ditrysia</taxon>
        <taxon>Papilionoidea</taxon>
        <taxon>Papilionidae</taxon>
        <taxon>Papilioninae</taxon>
        <taxon>Papilio</taxon>
    </lineage>
</organism>